<dbReference type="GO" id="GO:0044594">
    <property type="term" value="F:17-beta-hydroxysteroid dehydrogenase (NAD+) activity"/>
    <property type="evidence" value="ECO:0007669"/>
    <property type="project" value="TreeGrafter"/>
</dbReference>
<reference evidence="3 4" key="1">
    <citation type="journal article" date="2018" name="IMA Fungus">
        <title>IMA Genome-F 9: Draft genome sequence of Annulohypoxylon stygium, Aspergillus mulundensis, Berkeleyomyces basicola (syn. Thielaviopsis basicola), Ceratocystis smalleyi, two Cercospora beticola strains, Coleophoma cylindrospora, Fusarium fracticaudum, Phialophora cf. hyalina, and Morchella septimelata.</title>
        <authorList>
            <person name="Wingfield B.D."/>
            <person name="Bills G.F."/>
            <person name="Dong Y."/>
            <person name="Huang W."/>
            <person name="Nel W.J."/>
            <person name="Swalarsk-Parry B.S."/>
            <person name="Vaghefi N."/>
            <person name="Wilken P.M."/>
            <person name="An Z."/>
            <person name="de Beer Z.W."/>
            <person name="De Vos L."/>
            <person name="Chen L."/>
            <person name="Duong T.A."/>
            <person name="Gao Y."/>
            <person name="Hammerbacher A."/>
            <person name="Kikkert J.R."/>
            <person name="Li Y."/>
            <person name="Li H."/>
            <person name="Li K."/>
            <person name="Li Q."/>
            <person name="Liu X."/>
            <person name="Ma X."/>
            <person name="Naidoo K."/>
            <person name="Pethybridge S.J."/>
            <person name="Sun J."/>
            <person name="Steenkamp E.T."/>
            <person name="van der Nest M.A."/>
            <person name="van Wyk S."/>
            <person name="Wingfield M.J."/>
            <person name="Xiong C."/>
            <person name="Yue Q."/>
            <person name="Zhang X."/>
        </authorList>
    </citation>
    <scope>NUCLEOTIDE SEQUENCE [LARGE SCALE GENOMIC DNA]</scope>
    <source>
        <strain evidence="3 4">BP6252</strain>
    </source>
</reference>
<gene>
    <name evidence="3" type="ORF">BP6252_08280</name>
</gene>
<dbReference type="GO" id="GO:0004300">
    <property type="term" value="F:enoyl-CoA hydratase activity"/>
    <property type="evidence" value="ECO:0007669"/>
    <property type="project" value="TreeGrafter"/>
</dbReference>
<dbReference type="InterPro" id="IPR029069">
    <property type="entry name" value="HotDog_dom_sf"/>
</dbReference>
<dbReference type="PANTHER" id="PTHR13078:SF57">
    <property type="entry name" value="DEHYDRATASE, PUTATIVE (AFU_ORTHOLOGUE AFUA_5G00640)-RELATED"/>
    <property type="match status" value="1"/>
</dbReference>
<dbReference type="Proteomes" id="UP000256645">
    <property type="component" value="Unassembled WGS sequence"/>
</dbReference>
<accession>A0A3D8R5N3</accession>
<feature type="domain" description="Peroxisomal multifunctional enzyme type 2-like N-terminal" evidence="2">
    <location>
        <begin position="19"/>
        <end position="152"/>
    </location>
</feature>
<dbReference type="InterPro" id="IPR054357">
    <property type="entry name" value="MFE-2_N"/>
</dbReference>
<feature type="domain" description="MaoC-like" evidence="1">
    <location>
        <begin position="183"/>
        <end position="283"/>
    </location>
</feature>
<organism evidence="3 4">
    <name type="scientific">Coleophoma cylindrospora</name>
    <dbReference type="NCBI Taxonomy" id="1849047"/>
    <lineage>
        <taxon>Eukaryota</taxon>
        <taxon>Fungi</taxon>
        <taxon>Dikarya</taxon>
        <taxon>Ascomycota</taxon>
        <taxon>Pezizomycotina</taxon>
        <taxon>Leotiomycetes</taxon>
        <taxon>Helotiales</taxon>
        <taxon>Dermateaceae</taxon>
        <taxon>Coleophoma</taxon>
    </lineage>
</organism>
<keyword evidence="4" id="KW-1185">Reference proteome</keyword>
<sequence>MAAPYIGFEYPPTKVSWLKRDVLLFALSIGCTAKDLHFLYTFENLTIIQENHPDFQVFPTYPVILSFKDATQEILNFHTSDTSGYPIPGLPAFDSTRVVDGQRILEILHPLPSTSTGRAFTMHKRVLGAWDKGDAGTVLHTEQSLVEDASGLCYARIQIWSFFVNQGHWGGERGPAMQSFDPPSGAEPDASVAYQTSAETPLLYRLNGDYNPLHATPEPGSKMGFGGVINHGLIAWNMSALAVLMTFGGSQAKNLRLFQARFAAPVIPGDKLVVEMWRMGGLDEEGWEEVRFVARVEGGKVALKSGRALVRCVEGRDEKRETGTIAAPKQCKL</sequence>
<name>A0A3D8R5N3_9HELO</name>
<dbReference type="Pfam" id="PF22622">
    <property type="entry name" value="MFE-2_hydrat-2_N"/>
    <property type="match status" value="1"/>
</dbReference>
<dbReference type="OrthoDB" id="60204at2759"/>
<dbReference type="PANTHER" id="PTHR13078">
    <property type="entry name" value="PEROXISOMAL MULTIFUNCTIONAL ENZYME TYPE 2-RELATED"/>
    <property type="match status" value="1"/>
</dbReference>
<evidence type="ECO:0000313" key="4">
    <source>
        <dbReference type="Proteomes" id="UP000256645"/>
    </source>
</evidence>
<protein>
    <submittedName>
        <fullName evidence="3">Thioesterase ester dehydrase-isomerase-1</fullName>
    </submittedName>
</protein>
<dbReference type="GO" id="GO:0003857">
    <property type="term" value="F:(3S)-3-hydroxyacyl-CoA dehydrogenase (NAD+) activity"/>
    <property type="evidence" value="ECO:0007669"/>
    <property type="project" value="TreeGrafter"/>
</dbReference>
<dbReference type="STRING" id="1849047.A0A3D8R5N3"/>
<proteinExistence type="predicted"/>
<evidence type="ECO:0000259" key="2">
    <source>
        <dbReference type="Pfam" id="PF22622"/>
    </source>
</evidence>
<dbReference type="SUPFAM" id="SSF54637">
    <property type="entry name" value="Thioesterase/thiol ester dehydrase-isomerase"/>
    <property type="match status" value="2"/>
</dbReference>
<dbReference type="InterPro" id="IPR002539">
    <property type="entry name" value="MaoC-like_dom"/>
</dbReference>
<evidence type="ECO:0000313" key="3">
    <source>
        <dbReference type="EMBL" id="RDW69260.1"/>
    </source>
</evidence>
<dbReference type="GO" id="GO:0016853">
    <property type="term" value="F:isomerase activity"/>
    <property type="evidence" value="ECO:0007669"/>
    <property type="project" value="UniProtKB-KW"/>
</dbReference>
<dbReference type="GO" id="GO:0005777">
    <property type="term" value="C:peroxisome"/>
    <property type="evidence" value="ECO:0007669"/>
    <property type="project" value="TreeGrafter"/>
</dbReference>
<keyword evidence="3" id="KW-0413">Isomerase</keyword>
<dbReference type="Gene3D" id="3.10.129.10">
    <property type="entry name" value="Hotdog Thioesterase"/>
    <property type="match status" value="2"/>
</dbReference>
<dbReference type="Pfam" id="PF01575">
    <property type="entry name" value="MaoC_dehydratas"/>
    <property type="match status" value="1"/>
</dbReference>
<dbReference type="GO" id="GO:0006635">
    <property type="term" value="P:fatty acid beta-oxidation"/>
    <property type="evidence" value="ECO:0007669"/>
    <property type="project" value="TreeGrafter"/>
</dbReference>
<dbReference type="EMBL" id="PDLM01000009">
    <property type="protein sequence ID" value="RDW69260.1"/>
    <property type="molecule type" value="Genomic_DNA"/>
</dbReference>
<dbReference type="AlphaFoldDB" id="A0A3D8R5N3"/>
<evidence type="ECO:0000259" key="1">
    <source>
        <dbReference type="Pfam" id="PF01575"/>
    </source>
</evidence>
<comment type="caution">
    <text evidence="3">The sequence shown here is derived from an EMBL/GenBank/DDBJ whole genome shotgun (WGS) entry which is preliminary data.</text>
</comment>